<keyword evidence="5" id="KW-0812">Transmembrane</keyword>
<dbReference type="GO" id="GO:0016020">
    <property type="term" value="C:membrane"/>
    <property type="evidence" value="ECO:0007669"/>
    <property type="project" value="UniProtKB-SubCell"/>
</dbReference>
<dbReference type="EC" id="2.4.1.17" evidence="5"/>
<evidence type="ECO:0000256" key="5">
    <source>
        <dbReference type="RuleBase" id="RU362059"/>
    </source>
</evidence>
<dbReference type="GO" id="GO:0015020">
    <property type="term" value="F:glucuronosyltransferase activity"/>
    <property type="evidence" value="ECO:0007669"/>
    <property type="project" value="UniProtKB-EC"/>
</dbReference>
<dbReference type="FunFam" id="3.40.50.2000:FF:000021">
    <property type="entry name" value="UDP-glucuronosyltransferase"/>
    <property type="match status" value="1"/>
</dbReference>
<comment type="subcellular location">
    <subcellularLocation>
        <location evidence="5">Membrane</location>
        <topology evidence="5">Single-pass membrane protein</topology>
    </subcellularLocation>
</comment>
<dbReference type="InterPro" id="IPR050271">
    <property type="entry name" value="UDP-glycosyltransferase"/>
</dbReference>
<dbReference type="PANTHER" id="PTHR48043">
    <property type="entry name" value="EG:EG0003.4 PROTEIN-RELATED"/>
    <property type="match status" value="1"/>
</dbReference>
<feature type="transmembrane region" description="Helical" evidence="5">
    <location>
        <begin position="484"/>
        <end position="506"/>
    </location>
</feature>
<dbReference type="PANTHER" id="PTHR48043:SF159">
    <property type="entry name" value="EG:EG0003.4 PROTEIN-RELATED"/>
    <property type="match status" value="1"/>
</dbReference>
<dbReference type="CDD" id="cd03784">
    <property type="entry name" value="GT1_Gtf-like"/>
    <property type="match status" value="1"/>
</dbReference>
<dbReference type="EMBL" id="OU963871">
    <property type="protein sequence ID" value="CAH0383496.1"/>
    <property type="molecule type" value="Genomic_DNA"/>
</dbReference>
<evidence type="ECO:0000256" key="4">
    <source>
        <dbReference type="RuleBase" id="RU003718"/>
    </source>
</evidence>
<evidence type="ECO:0000256" key="1">
    <source>
        <dbReference type="ARBA" id="ARBA00009995"/>
    </source>
</evidence>
<comment type="catalytic activity">
    <reaction evidence="5">
        <text>glucuronate acceptor + UDP-alpha-D-glucuronate = acceptor beta-D-glucuronoside + UDP + H(+)</text>
        <dbReference type="Rhea" id="RHEA:21032"/>
        <dbReference type="ChEBI" id="CHEBI:15378"/>
        <dbReference type="ChEBI" id="CHEBI:58052"/>
        <dbReference type="ChEBI" id="CHEBI:58223"/>
        <dbReference type="ChEBI" id="CHEBI:132367"/>
        <dbReference type="ChEBI" id="CHEBI:132368"/>
        <dbReference type="EC" id="2.4.1.17"/>
    </reaction>
</comment>
<dbReference type="AlphaFoldDB" id="A0A9P0A3P3"/>
<dbReference type="Gene3D" id="3.40.50.2000">
    <property type="entry name" value="Glycogen Phosphorylase B"/>
    <property type="match status" value="2"/>
</dbReference>
<dbReference type="InterPro" id="IPR035595">
    <property type="entry name" value="UDP_glycos_trans_CS"/>
</dbReference>
<evidence type="ECO:0000256" key="2">
    <source>
        <dbReference type="ARBA" id="ARBA00022676"/>
    </source>
</evidence>
<dbReference type="KEGG" id="btab:109030838"/>
<evidence type="ECO:0000313" key="7">
    <source>
        <dbReference type="Proteomes" id="UP001152759"/>
    </source>
</evidence>
<keyword evidence="7" id="KW-1185">Reference proteome</keyword>
<reference evidence="6" key="1">
    <citation type="submission" date="2021-12" db="EMBL/GenBank/DDBJ databases">
        <authorList>
            <person name="King R."/>
        </authorList>
    </citation>
    <scope>NUCLEOTIDE SEQUENCE</scope>
</reference>
<gene>
    <name evidence="6" type="ORF">BEMITA_LOCUS2940</name>
</gene>
<keyword evidence="5" id="KW-0472">Membrane</keyword>
<organism evidence="6 7">
    <name type="scientific">Bemisia tabaci</name>
    <name type="common">Sweetpotato whitefly</name>
    <name type="synonym">Aleurodes tabaci</name>
    <dbReference type="NCBI Taxonomy" id="7038"/>
    <lineage>
        <taxon>Eukaryota</taxon>
        <taxon>Metazoa</taxon>
        <taxon>Ecdysozoa</taxon>
        <taxon>Arthropoda</taxon>
        <taxon>Hexapoda</taxon>
        <taxon>Insecta</taxon>
        <taxon>Pterygota</taxon>
        <taxon>Neoptera</taxon>
        <taxon>Paraneoptera</taxon>
        <taxon>Hemiptera</taxon>
        <taxon>Sternorrhyncha</taxon>
        <taxon>Aleyrodoidea</taxon>
        <taxon>Aleyrodidae</taxon>
        <taxon>Aleyrodinae</taxon>
        <taxon>Bemisia</taxon>
    </lineage>
</organism>
<evidence type="ECO:0000313" key="6">
    <source>
        <dbReference type="EMBL" id="CAH0383496.1"/>
    </source>
</evidence>
<keyword evidence="3 4" id="KW-0808">Transferase</keyword>
<sequence length="516" mass="58970">MAAFSLRIILFISGFETLLSAKILFLFPLPFSSHYRVFTPLIDELASRGHEITAYTSQHFKRKDLTPNFKEIVVHLGPGAPNLDEIDLLELGQMSAVQYTLQEWTTFSAVTEAALKGKELQDLMASEEKYDLIIMEATTMQESLLAFAHKFGAPVINLHPFYVSAYVASLMGAPNPLSCVPDFRVPYTDRMGFFQRTHNAMVGWFDVMHGSLWHLPRQESIMRRLFKYPGSNMLPPLEELVANVSLHLVDAHPMMYVRPYSFNVVDVAGMNIKPAKQLPADIKRFMDEAYEGVIYFSLGSYIEPKMFKENVRRVFEETMKKSKYRVIWKHSEPIQGSPKNILHKSWLPQNEILAHPNCKLFITHGGYNSLVEAMSIGVPVLGLPVFADQRHNVAYYEHMGVGLGADVNSLTTEEFSEKIDRIVNTPSFKENAKKVAVTYRDLPQTSLERAIFWVEYVIRHNGAHHLKPASVGMPLYRYLLLDVIVFWLFILVLVIYVICKLLALAIRRIKSRPIRK</sequence>
<evidence type="ECO:0000256" key="3">
    <source>
        <dbReference type="ARBA" id="ARBA00022679"/>
    </source>
</evidence>
<dbReference type="InterPro" id="IPR002213">
    <property type="entry name" value="UDP_glucos_trans"/>
</dbReference>
<keyword evidence="2 4" id="KW-0328">Glycosyltransferase</keyword>
<comment type="similarity">
    <text evidence="1 4">Belongs to the UDP-glycosyltransferase family.</text>
</comment>
<accession>A0A9P0A3P3</accession>
<dbReference type="Pfam" id="PF00201">
    <property type="entry name" value="UDPGT"/>
    <property type="match status" value="1"/>
</dbReference>
<protein>
    <recommendedName>
        <fullName evidence="5">UDP-glucuronosyltransferase</fullName>
        <ecNumber evidence="5">2.4.1.17</ecNumber>
    </recommendedName>
</protein>
<proteinExistence type="inferred from homology"/>
<keyword evidence="5" id="KW-1133">Transmembrane helix</keyword>
<dbReference type="SUPFAM" id="SSF53756">
    <property type="entry name" value="UDP-Glycosyltransferase/glycogen phosphorylase"/>
    <property type="match status" value="1"/>
</dbReference>
<dbReference type="Proteomes" id="UP001152759">
    <property type="component" value="Chromosome 10"/>
</dbReference>
<name>A0A9P0A3P3_BEMTA</name>
<dbReference type="PROSITE" id="PS00375">
    <property type="entry name" value="UDPGT"/>
    <property type="match status" value="1"/>
</dbReference>